<feature type="domain" description="HTH lysR-type" evidence="5">
    <location>
        <begin position="2"/>
        <end position="59"/>
    </location>
</feature>
<keyword evidence="2" id="KW-0805">Transcription regulation</keyword>
<dbReference type="InterPro" id="IPR058163">
    <property type="entry name" value="LysR-type_TF_proteobact-type"/>
</dbReference>
<evidence type="ECO:0000256" key="2">
    <source>
        <dbReference type="ARBA" id="ARBA00023015"/>
    </source>
</evidence>
<dbReference type="PANTHER" id="PTHR30537:SF31">
    <property type="entry name" value="TRANSCRIPTIONAL REGULATOR, LYSR FAMILY"/>
    <property type="match status" value="1"/>
</dbReference>
<keyword evidence="3" id="KW-0238">DNA-binding</keyword>
<comment type="similarity">
    <text evidence="1">Belongs to the LysR transcriptional regulatory family.</text>
</comment>
<proteinExistence type="inferred from homology"/>
<dbReference type="InterPro" id="IPR036388">
    <property type="entry name" value="WH-like_DNA-bd_sf"/>
</dbReference>
<evidence type="ECO:0000259" key="5">
    <source>
        <dbReference type="PROSITE" id="PS50931"/>
    </source>
</evidence>
<dbReference type="CDD" id="cd08422">
    <property type="entry name" value="PBP2_CrgA_like"/>
    <property type="match status" value="1"/>
</dbReference>
<name>A0ABS8G2T7_9ALTE</name>
<keyword evidence="4" id="KW-0804">Transcription</keyword>
<dbReference type="SUPFAM" id="SSF46785">
    <property type="entry name" value="Winged helix' DNA-binding domain"/>
    <property type="match status" value="1"/>
</dbReference>
<gene>
    <name evidence="6" type="ORF">LJ739_01405</name>
</gene>
<reference evidence="6 7" key="1">
    <citation type="submission" date="2021-10" db="EMBL/GenBank/DDBJ databases">
        <title>Draft genome of Aestuariibacter halophilus JC2043.</title>
        <authorList>
            <person name="Emsley S.A."/>
            <person name="Pfannmuller K.M."/>
            <person name="Ushijima B."/>
            <person name="Saw J.H."/>
            <person name="Videau P."/>
        </authorList>
    </citation>
    <scope>NUCLEOTIDE SEQUENCE [LARGE SCALE GENOMIC DNA]</scope>
    <source>
        <strain evidence="6 7">JC2043</strain>
    </source>
</reference>
<dbReference type="SUPFAM" id="SSF53850">
    <property type="entry name" value="Periplasmic binding protein-like II"/>
    <property type="match status" value="1"/>
</dbReference>
<dbReference type="PANTHER" id="PTHR30537">
    <property type="entry name" value="HTH-TYPE TRANSCRIPTIONAL REGULATOR"/>
    <property type="match status" value="1"/>
</dbReference>
<evidence type="ECO:0000256" key="1">
    <source>
        <dbReference type="ARBA" id="ARBA00009437"/>
    </source>
</evidence>
<dbReference type="InterPro" id="IPR005119">
    <property type="entry name" value="LysR_subst-bd"/>
</dbReference>
<evidence type="ECO:0000256" key="4">
    <source>
        <dbReference type="ARBA" id="ARBA00023163"/>
    </source>
</evidence>
<dbReference type="InterPro" id="IPR036390">
    <property type="entry name" value="WH_DNA-bd_sf"/>
</dbReference>
<dbReference type="RefSeq" id="WP_229156810.1">
    <property type="nucleotide sequence ID" value="NZ_JAJEWP010000001.1"/>
</dbReference>
<evidence type="ECO:0000256" key="3">
    <source>
        <dbReference type="ARBA" id="ARBA00023125"/>
    </source>
</evidence>
<dbReference type="EMBL" id="JAJEWP010000001">
    <property type="protein sequence ID" value="MCC2614894.1"/>
    <property type="molecule type" value="Genomic_DNA"/>
</dbReference>
<keyword evidence="7" id="KW-1185">Reference proteome</keyword>
<organism evidence="6 7">
    <name type="scientific">Fluctibacter halophilus</name>
    <dbReference type="NCBI Taxonomy" id="226011"/>
    <lineage>
        <taxon>Bacteria</taxon>
        <taxon>Pseudomonadati</taxon>
        <taxon>Pseudomonadota</taxon>
        <taxon>Gammaproteobacteria</taxon>
        <taxon>Alteromonadales</taxon>
        <taxon>Alteromonadaceae</taxon>
        <taxon>Fluctibacter</taxon>
    </lineage>
</organism>
<dbReference type="Proteomes" id="UP001520878">
    <property type="component" value="Unassembled WGS sequence"/>
</dbReference>
<accession>A0ABS8G2T7</accession>
<dbReference type="Pfam" id="PF03466">
    <property type="entry name" value="LysR_substrate"/>
    <property type="match status" value="1"/>
</dbReference>
<dbReference type="Gene3D" id="1.10.10.10">
    <property type="entry name" value="Winged helix-like DNA-binding domain superfamily/Winged helix DNA-binding domain"/>
    <property type="match status" value="1"/>
</dbReference>
<dbReference type="Gene3D" id="3.40.190.290">
    <property type="match status" value="1"/>
</dbReference>
<evidence type="ECO:0000313" key="6">
    <source>
        <dbReference type="EMBL" id="MCC2614894.1"/>
    </source>
</evidence>
<protein>
    <submittedName>
        <fullName evidence="6">LysR family transcriptional regulator</fullName>
    </submittedName>
</protein>
<dbReference type="Pfam" id="PF00126">
    <property type="entry name" value="HTH_1"/>
    <property type="match status" value="1"/>
</dbReference>
<sequence length="301" mass="33589">MIDLNDYYYFVHVVEKQGFTPAAEALNMPKSRLSRHVSKLEERLDIKLIQRTSRQFNVTETGQLFYRHARALLDEMEAAEAAIESRKTSLTGRVTMSCSLGVAQFAVKDLIGRFLQENPKVELVQQVTNRNIDLVSSGIDLAIRGHIETLPDSSIIQRSLCTVSWHLFASPNYLEKTGIPQTPNDLFKRQSLKVGWQPSTGHWILQNNEGLKTTVPYNPQLCSDDMSTLKTAAINGLGIVSLPAYTCRHEVNEGQLVRVLPDWVSGTAQLSLLTPSRRAQSPSAKALGEFLLNNLNNQVGD</sequence>
<comment type="caution">
    <text evidence="6">The sequence shown here is derived from an EMBL/GenBank/DDBJ whole genome shotgun (WGS) entry which is preliminary data.</text>
</comment>
<evidence type="ECO:0000313" key="7">
    <source>
        <dbReference type="Proteomes" id="UP001520878"/>
    </source>
</evidence>
<dbReference type="PROSITE" id="PS50931">
    <property type="entry name" value="HTH_LYSR"/>
    <property type="match status" value="1"/>
</dbReference>
<dbReference type="InterPro" id="IPR000847">
    <property type="entry name" value="LysR_HTH_N"/>
</dbReference>